<evidence type="ECO:0000256" key="6">
    <source>
        <dbReference type="SAM" id="Phobius"/>
    </source>
</evidence>
<reference evidence="8" key="1">
    <citation type="journal article" date="2019" name="Int. J. Syst. Evol. Microbiol.">
        <title>The Global Catalogue of Microorganisms (GCM) 10K type strain sequencing project: providing services to taxonomists for standard genome sequencing and annotation.</title>
        <authorList>
            <consortium name="The Broad Institute Genomics Platform"/>
            <consortium name="The Broad Institute Genome Sequencing Center for Infectious Disease"/>
            <person name="Wu L."/>
            <person name="Ma J."/>
        </authorList>
    </citation>
    <scope>NUCLEOTIDE SEQUENCE [LARGE SCALE GENOMIC DNA]</scope>
    <source>
        <strain evidence="8">CGMCC 1.12376</strain>
    </source>
</reference>
<evidence type="ECO:0000256" key="1">
    <source>
        <dbReference type="ARBA" id="ARBA00004651"/>
    </source>
</evidence>
<feature type="transmembrane region" description="Helical" evidence="6">
    <location>
        <begin position="48"/>
        <end position="67"/>
    </location>
</feature>
<keyword evidence="3 6" id="KW-0812">Transmembrane</keyword>
<evidence type="ECO:0000256" key="3">
    <source>
        <dbReference type="ARBA" id="ARBA00022692"/>
    </source>
</evidence>
<feature type="transmembrane region" description="Helical" evidence="6">
    <location>
        <begin position="230"/>
        <end position="249"/>
    </location>
</feature>
<feature type="transmembrane region" description="Helical" evidence="6">
    <location>
        <begin position="191"/>
        <end position="210"/>
    </location>
</feature>
<dbReference type="Pfam" id="PF09678">
    <property type="entry name" value="Caa3_CtaG"/>
    <property type="match status" value="1"/>
</dbReference>
<protein>
    <submittedName>
        <fullName evidence="7">Cytochrome c oxidase assembly protein</fullName>
    </submittedName>
</protein>
<accession>A0ABW4HWG7</accession>
<name>A0ABW4HWG7_9BACI</name>
<proteinExistence type="predicted"/>
<organism evidence="7 8">
    <name type="scientific">Oceanobacillus luteolus</name>
    <dbReference type="NCBI Taxonomy" id="1274358"/>
    <lineage>
        <taxon>Bacteria</taxon>
        <taxon>Bacillati</taxon>
        <taxon>Bacillota</taxon>
        <taxon>Bacilli</taxon>
        <taxon>Bacillales</taxon>
        <taxon>Bacillaceae</taxon>
        <taxon>Oceanobacillus</taxon>
    </lineage>
</organism>
<evidence type="ECO:0000256" key="4">
    <source>
        <dbReference type="ARBA" id="ARBA00022989"/>
    </source>
</evidence>
<gene>
    <name evidence="7" type="ORF">ACFSBH_18270</name>
</gene>
<comment type="subcellular location">
    <subcellularLocation>
        <location evidence="1">Cell membrane</location>
        <topology evidence="1">Multi-pass membrane protein</topology>
    </subcellularLocation>
</comment>
<feature type="transmembrane region" description="Helical" evidence="6">
    <location>
        <begin position="124"/>
        <end position="143"/>
    </location>
</feature>
<comment type="caution">
    <text evidence="7">The sequence shown here is derived from an EMBL/GenBank/DDBJ whole genome shotgun (WGS) entry which is preliminary data.</text>
</comment>
<dbReference type="EMBL" id="JBHUDE010000159">
    <property type="protein sequence ID" value="MFD1609567.1"/>
    <property type="molecule type" value="Genomic_DNA"/>
</dbReference>
<dbReference type="InterPro" id="IPR019108">
    <property type="entry name" value="Caa3_assmbl_CtaG-rel"/>
</dbReference>
<evidence type="ECO:0000313" key="7">
    <source>
        <dbReference type="EMBL" id="MFD1609567.1"/>
    </source>
</evidence>
<feature type="transmembrane region" description="Helical" evidence="6">
    <location>
        <begin position="79"/>
        <end position="103"/>
    </location>
</feature>
<keyword evidence="4 6" id="KW-1133">Transmembrane helix</keyword>
<evidence type="ECO:0000256" key="2">
    <source>
        <dbReference type="ARBA" id="ARBA00022475"/>
    </source>
</evidence>
<evidence type="ECO:0000256" key="5">
    <source>
        <dbReference type="ARBA" id="ARBA00023136"/>
    </source>
</evidence>
<keyword evidence="2" id="KW-1003">Cell membrane</keyword>
<feature type="transmembrane region" description="Helical" evidence="6">
    <location>
        <begin position="16"/>
        <end position="36"/>
    </location>
</feature>
<keyword evidence="5 6" id="KW-0472">Membrane</keyword>
<sequence length="265" mass="30109">MAHPHHGNDFPQTAEIILSLPFILGIVIYLFMMIYTNKQGRKWPIYRAFLWVSGSFLSLIAVAGPLAELSHTDFRVHMIGHLLLGMLGPLLMVLGAPVTLLLRSLPVRQARRVTKLFRSKIAEFLSHPLVTSTLNIGGLWVLYTTNLYVMMHEYMWLHIVVHLHVFLAGYLFTVSMIYIDPIPHRRSFFSRSIILVLALAAHGILSKYIYYTPPIGVPPYEAEVGGMIMYYGGDAVDLIIIIILCAQWYKATKPRVHRKQKLASI</sequence>
<dbReference type="Proteomes" id="UP001597221">
    <property type="component" value="Unassembled WGS sequence"/>
</dbReference>
<feature type="transmembrane region" description="Helical" evidence="6">
    <location>
        <begin position="155"/>
        <end position="179"/>
    </location>
</feature>
<dbReference type="RefSeq" id="WP_251517638.1">
    <property type="nucleotide sequence ID" value="NZ_JAMBON010000064.1"/>
</dbReference>
<keyword evidence="8" id="KW-1185">Reference proteome</keyword>
<evidence type="ECO:0000313" key="8">
    <source>
        <dbReference type="Proteomes" id="UP001597221"/>
    </source>
</evidence>